<protein>
    <submittedName>
        <fullName evidence="1">Uncharacterized protein</fullName>
    </submittedName>
</protein>
<evidence type="ECO:0000313" key="2">
    <source>
        <dbReference type="Proteomes" id="UP000054721"/>
    </source>
</evidence>
<dbReference type="Proteomes" id="UP000054721">
    <property type="component" value="Unassembled WGS sequence"/>
</dbReference>
<reference evidence="1 2" key="1">
    <citation type="submission" date="2015-05" db="EMBL/GenBank/DDBJ databases">
        <title>Evolution of Trichinella species and genotypes.</title>
        <authorList>
            <person name="Korhonen P.K."/>
            <person name="Edoardo P."/>
            <person name="Giuseppe L.R."/>
            <person name="Gasser R.B."/>
        </authorList>
    </citation>
    <scope>NUCLEOTIDE SEQUENCE [LARGE SCALE GENOMIC DNA]</scope>
    <source>
        <strain evidence="1">ISS10</strain>
    </source>
</reference>
<dbReference type="EMBL" id="JYDW01000088">
    <property type="protein sequence ID" value="KRZ56764.1"/>
    <property type="molecule type" value="Genomic_DNA"/>
</dbReference>
<keyword evidence="2" id="KW-1185">Reference proteome</keyword>
<evidence type="ECO:0000313" key="1">
    <source>
        <dbReference type="EMBL" id="KRZ56764.1"/>
    </source>
</evidence>
<name>A0A0V1LBS2_9BILA</name>
<organism evidence="1 2">
    <name type="scientific">Trichinella nativa</name>
    <dbReference type="NCBI Taxonomy" id="6335"/>
    <lineage>
        <taxon>Eukaryota</taxon>
        <taxon>Metazoa</taxon>
        <taxon>Ecdysozoa</taxon>
        <taxon>Nematoda</taxon>
        <taxon>Enoplea</taxon>
        <taxon>Dorylaimia</taxon>
        <taxon>Trichinellida</taxon>
        <taxon>Trichinellidae</taxon>
        <taxon>Trichinella</taxon>
    </lineage>
</organism>
<dbReference type="AlphaFoldDB" id="A0A0V1LBS2"/>
<comment type="caution">
    <text evidence="1">The sequence shown here is derived from an EMBL/GenBank/DDBJ whole genome shotgun (WGS) entry which is preliminary data.</text>
</comment>
<gene>
    <name evidence="1" type="ORF">T02_10814</name>
</gene>
<sequence>MISDADIIATELKCFLTFTTQLYGHFYPIEKKNRKHILEKSQLKLGTEKNHFNMLISKSPKRKLQSKRQIREKRMLCPSF</sequence>
<proteinExistence type="predicted"/>
<accession>A0A0V1LBS2</accession>